<evidence type="ECO:0000259" key="5">
    <source>
        <dbReference type="PROSITE" id="PS50043"/>
    </source>
</evidence>
<dbReference type="GO" id="GO:0006355">
    <property type="term" value="P:regulation of DNA-templated transcription"/>
    <property type="evidence" value="ECO:0007669"/>
    <property type="project" value="InterPro"/>
</dbReference>
<dbReference type="PANTHER" id="PTHR44688">
    <property type="entry name" value="DNA-BINDING TRANSCRIPTIONAL ACTIVATOR DEVR_DOSR"/>
    <property type="match status" value="1"/>
</dbReference>
<evidence type="ECO:0000313" key="8">
    <source>
        <dbReference type="Proteomes" id="UP000321413"/>
    </source>
</evidence>
<protein>
    <submittedName>
        <fullName evidence="7">Response regulator transcription factor</fullName>
    </submittedName>
</protein>
<dbReference type="InterPro" id="IPR000792">
    <property type="entry name" value="Tscrpt_reg_LuxR_C"/>
</dbReference>
<dbReference type="GO" id="GO:0000160">
    <property type="term" value="P:phosphorelay signal transduction system"/>
    <property type="evidence" value="ECO:0007669"/>
    <property type="project" value="InterPro"/>
</dbReference>
<dbReference type="GO" id="GO:0003677">
    <property type="term" value="F:DNA binding"/>
    <property type="evidence" value="ECO:0007669"/>
    <property type="project" value="UniProtKB-KW"/>
</dbReference>
<dbReference type="Pfam" id="PF00072">
    <property type="entry name" value="Response_reg"/>
    <property type="match status" value="1"/>
</dbReference>
<dbReference type="Gene3D" id="1.10.10.10">
    <property type="entry name" value="Winged helix-like DNA-binding domain superfamily/Winged helix DNA-binding domain"/>
    <property type="match status" value="1"/>
</dbReference>
<dbReference type="InterPro" id="IPR001789">
    <property type="entry name" value="Sig_transdc_resp-reg_receiver"/>
</dbReference>
<keyword evidence="2" id="KW-0238">DNA-binding</keyword>
<comment type="caution">
    <text evidence="7">The sequence shown here is derived from an EMBL/GenBank/DDBJ whole genome shotgun (WGS) entry which is preliminary data.</text>
</comment>
<keyword evidence="3" id="KW-0804">Transcription</keyword>
<reference evidence="7 8" key="1">
    <citation type="submission" date="2019-08" db="EMBL/GenBank/DDBJ databases">
        <title>Massilia golmudensis sp. nov., isolated from sand in the Qinghai-Tibetan Plateau.</title>
        <authorList>
            <person name="Zhang B."/>
        </authorList>
    </citation>
    <scope>NUCLEOTIDE SEQUENCE [LARGE SCALE GENOMIC DNA]</scope>
    <source>
        <strain evidence="7 8">GEM5</strain>
    </source>
</reference>
<dbReference type="InterPro" id="IPR011006">
    <property type="entry name" value="CheY-like_superfamily"/>
</dbReference>
<dbReference type="SMART" id="SM00448">
    <property type="entry name" value="REC"/>
    <property type="match status" value="1"/>
</dbReference>
<dbReference type="Proteomes" id="UP000321413">
    <property type="component" value="Unassembled WGS sequence"/>
</dbReference>
<dbReference type="SUPFAM" id="SSF52172">
    <property type="entry name" value="CheY-like"/>
    <property type="match status" value="1"/>
</dbReference>
<evidence type="ECO:0000313" key="7">
    <source>
        <dbReference type="EMBL" id="TXF99034.1"/>
    </source>
</evidence>
<dbReference type="AlphaFoldDB" id="A0A5C7FUS1"/>
<dbReference type="EMBL" id="VPFD01000015">
    <property type="protein sequence ID" value="TXF99034.1"/>
    <property type="molecule type" value="Genomic_DNA"/>
</dbReference>
<dbReference type="InterPro" id="IPR036388">
    <property type="entry name" value="WH-like_DNA-bd_sf"/>
</dbReference>
<sequence length="222" mass="23414">MSADLNAEKSAPTVFIVDDDAPLRAALASLLGSCGFQAVACASGAEFLASALPDGPCCLLLDVRLQGASGLDFQAEPGRRRIDLPIVFMTGHGDIPMTVRAMKAGAVDFLAKPFREQDLLDAVAAALARDGERRASARAADELAARYAGLTPREREIMGLAASGLMNKQIAGQVGTSEITVKIHRANAMRKMQAKTFADLVRMAEALGLDVAQARPGSYTRV</sequence>
<feature type="domain" description="Response regulatory" evidence="6">
    <location>
        <begin position="13"/>
        <end position="127"/>
    </location>
</feature>
<keyword evidence="4" id="KW-0597">Phosphoprotein</keyword>
<dbReference type="CDD" id="cd06170">
    <property type="entry name" value="LuxR_C_like"/>
    <property type="match status" value="1"/>
</dbReference>
<evidence type="ECO:0000259" key="6">
    <source>
        <dbReference type="PROSITE" id="PS50110"/>
    </source>
</evidence>
<feature type="domain" description="HTH luxR-type" evidence="5">
    <location>
        <begin position="143"/>
        <end position="208"/>
    </location>
</feature>
<dbReference type="RefSeq" id="WP_147935488.1">
    <property type="nucleotide sequence ID" value="NZ_VPFD01000015.1"/>
</dbReference>
<keyword evidence="1" id="KW-0805">Transcription regulation</keyword>
<accession>A0A5C7FUS1</accession>
<evidence type="ECO:0000256" key="4">
    <source>
        <dbReference type="PROSITE-ProRule" id="PRU00169"/>
    </source>
</evidence>
<dbReference type="PRINTS" id="PR00038">
    <property type="entry name" value="HTHLUXR"/>
</dbReference>
<proteinExistence type="predicted"/>
<evidence type="ECO:0000256" key="2">
    <source>
        <dbReference type="ARBA" id="ARBA00023125"/>
    </source>
</evidence>
<dbReference type="SMART" id="SM00421">
    <property type="entry name" value="HTH_LUXR"/>
    <property type="match status" value="1"/>
</dbReference>
<dbReference type="PROSITE" id="PS50110">
    <property type="entry name" value="RESPONSE_REGULATORY"/>
    <property type="match status" value="1"/>
</dbReference>
<dbReference type="PROSITE" id="PS50043">
    <property type="entry name" value="HTH_LUXR_2"/>
    <property type="match status" value="1"/>
</dbReference>
<evidence type="ECO:0000256" key="1">
    <source>
        <dbReference type="ARBA" id="ARBA00023015"/>
    </source>
</evidence>
<dbReference type="PANTHER" id="PTHR44688:SF16">
    <property type="entry name" value="DNA-BINDING TRANSCRIPTIONAL ACTIVATOR DEVR_DOSR"/>
    <property type="match status" value="1"/>
</dbReference>
<evidence type="ECO:0000256" key="3">
    <source>
        <dbReference type="ARBA" id="ARBA00023163"/>
    </source>
</evidence>
<organism evidence="7 8">
    <name type="scientific">Massilia arenae</name>
    <dbReference type="NCBI Taxonomy" id="2603288"/>
    <lineage>
        <taxon>Bacteria</taxon>
        <taxon>Pseudomonadati</taxon>
        <taxon>Pseudomonadota</taxon>
        <taxon>Betaproteobacteria</taxon>
        <taxon>Burkholderiales</taxon>
        <taxon>Oxalobacteraceae</taxon>
        <taxon>Telluria group</taxon>
        <taxon>Massilia</taxon>
    </lineage>
</organism>
<dbReference type="Pfam" id="PF00196">
    <property type="entry name" value="GerE"/>
    <property type="match status" value="1"/>
</dbReference>
<feature type="modified residue" description="4-aspartylphosphate" evidence="4">
    <location>
        <position position="62"/>
    </location>
</feature>
<name>A0A5C7FUS1_9BURK</name>
<gene>
    <name evidence="7" type="ORF">FVD38_14660</name>
</gene>
<keyword evidence="8" id="KW-1185">Reference proteome</keyword>
<dbReference type="Gene3D" id="3.40.50.2300">
    <property type="match status" value="1"/>
</dbReference>